<dbReference type="PROSITE" id="PS51842">
    <property type="entry name" value="IF_ROD_2"/>
    <property type="match status" value="1"/>
</dbReference>
<dbReference type="SMART" id="SM01391">
    <property type="entry name" value="Filament"/>
    <property type="match status" value="1"/>
</dbReference>
<comment type="similarity">
    <text evidence="4">Belongs to the intermediate filament family.</text>
</comment>
<dbReference type="FunFam" id="1.20.5.1160:FF:000001">
    <property type="entry name" value="Keratin type II"/>
    <property type="match status" value="1"/>
</dbReference>
<keyword evidence="2 4" id="KW-0403">Intermediate filament</keyword>
<organism evidence="6 7">
    <name type="scientific">Scleropages formosus</name>
    <name type="common">Asian bonytongue</name>
    <name type="synonym">Osteoglossum formosum</name>
    <dbReference type="NCBI Taxonomy" id="113540"/>
    <lineage>
        <taxon>Eukaryota</taxon>
        <taxon>Metazoa</taxon>
        <taxon>Chordata</taxon>
        <taxon>Craniata</taxon>
        <taxon>Vertebrata</taxon>
        <taxon>Euteleostomi</taxon>
        <taxon>Actinopterygii</taxon>
        <taxon>Neopterygii</taxon>
        <taxon>Teleostei</taxon>
        <taxon>Osteoglossocephala</taxon>
        <taxon>Osteoglossomorpha</taxon>
        <taxon>Osteoglossiformes</taxon>
        <taxon>Osteoglossidae</taxon>
        <taxon>Scleropages</taxon>
    </lineage>
</organism>
<dbReference type="SUPFAM" id="SSF90257">
    <property type="entry name" value="Myosin rod fragments"/>
    <property type="match status" value="1"/>
</dbReference>
<name>A0A0P7W6D8_SCLFO</name>
<dbReference type="PANTHER" id="PTHR45652:SF5">
    <property type="entry name" value="VIMENTIN"/>
    <property type="match status" value="1"/>
</dbReference>
<dbReference type="InterPro" id="IPR018039">
    <property type="entry name" value="IF_conserved"/>
</dbReference>
<evidence type="ECO:0000256" key="1">
    <source>
        <dbReference type="ARBA" id="ARBA00002825"/>
    </source>
</evidence>
<reference evidence="6 7" key="1">
    <citation type="submission" date="2015-08" db="EMBL/GenBank/DDBJ databases">
        <title>The genome of the Asian arowana (Scleropages formosus).</title>
        <authorList>
            <person name="Tan M.H."/>
            <person name="Gan H.M."/>
            <person name="Croft L.J."/>
            <person name="Austin C.M."/>
        </authorList>
    </citation>
    <scope>NUCLEOTIDE SEQUENCE [LARGE SCALE GENOMIC DNA]</scope>
    <source>
        <strain evidence="6">Aro1</strain>
    </source>
</reference>
<dbReference type="GO" id="GO:0005886">
    <property type="term" value="C:plasma membrane"/>
    <property type="evidence" value="ECO:0007669"/>
    <property type="project" value="TreeGrafter"/>
</dbReference>
<dbReference type="SUPFAM" id="SSF64593">
    <property type="entry name" value="Intermediate filament protein, coiled coil region"/>
    <property type="match status" value="2"/>
</dbReference>
<comment type="caution">
    <text evidence="6">The sequence shown here is derived from an EMBL/GenBank/DDBJ whole genome shotgun (WGS) entry which is preliminary data.</text>
</comment>
<dbReference type="Pfam" id="PF00038">
    <property type="entry name" value="Filament"/>
    <property type="match status" value="1"/>
</dbReference>
<dbReference type="Gene3D" id="1.20.5.170">
    <property type="match status" value="1"/>
</dbReference>
<evidence type="ECO:0000313" key="7">
    <source>
        <dbReference type="Proteomes" id="UP000034805"/>
    </source>
</evidence>
<dbReference type="STRING" id="113540.ENSSFOP00015029079"/>
<evidence type="ECO:0000256" key="3">
    <source>
        <dbReference type="ARBA" id="ARBA00023054"/>
    </source>
</evidence>
<sequence length="584" mass="59536">MSTSYSISSSSRVSSGGAGLGGIGIAHGGGGAKFGLGLGAGGSAGAIGLGGGSGAGLGIGGGSLGAGLGSAGLGYGIGGAGLGYGIGGVGLGSGIGGVGLGSGLGGAGLGLGLGGLGIGLGGGAGAGFGIGGGGGAGGAALIASPAFTMGRTLAAGGLNAGSALVMGPALTSTVVPLLSREAEKHTLSGLNDRFSSYIAKVRALQQENTVLEAKLSQLTGGTDMSPEGSSISPAEYENQLNDYRKTVENLTLDTIKLEIELDNIRGTAHELKAKYEFEQGVKFQLESDIAAMKKDIDAASELRIDLDAKLSSLKNELDFITKTQAEELAGLQAKLGTTTVDKSVSMIEVDTGKSFDVADALNKMRMEYEKSVQQHRDEADTYYKLKMDEIQTATAKSTEATSSTKLEISTAKKELQGLVLELQGLMSANAALQQSLAEAQAQCSVGAAEQQAQIVSLTSAIEVAKADLHKQLLAYQELLDVKQALDVEISTYRKLLEGSDINDLKVVILSHPIISVSTQGAERVHDLEAAFDLFFRVPDTSSASESSYTFTVSGGGIQVKEIITGEKCFAWGRQARTAFELPFF</sequence>
<evidence type="ECO:0000256" key="2">
    <source>
        <dbReference type="ARBA" id="ARBA00022754"/>
    </source>
</evidence>
<accession>A0A0P7W6D8</accession>
<feature type="domain" description="IF rod" evidence="5">
    <location>
        <begin position="183"/>
        <end position="503"/>
    </location>
</feature>
<dbReference type="GO" id="GO:0005882">
    <property type="term" value="C:intermediate filament"/>
    <property type="evidence" value="ECO:0007669"/>
    <property type="project" value="UniProtKB-KW"/>
</dbReference>
<dbReference type="Gene3D" id="1.20.5.1160">
    <property type="entry name" value="Vasodilator-stimulated phosphoprotein"/>
    <property type="match status" value="1"/>
</dbReference>
<dbReference type="InterPro" id="IPR050405">
    <property type="entry name" value="Intermediate_filament"/>
</dbReference>
<dbReference type="Gene3D" id="1.20.5.500">
    <property type="entry name" value="Single helix bin"/>
    <property type="match status" value="1"/>
</dbReference>
<keyword evidence="3" id="KW-0175">Coiled coil</keyword>
<dbReference type="GO" id="GO:0030424">
    <property type="term" value="C:axon"/>
    <property type="evidence" value="ECO:0007669"/>
    <property type="project" value="TreeGrafter"/>
</dbReference>
<dbReference type="GO" id="GO:0045109">
    <property type="term" value="P:intermediate filament organization"/>
    <property type="evidence" value="ECO:0007669"/>
    <property type="project" value="TreeGrafter"/>
</dbReference>
<dbReference type="PROSITE" id="PS00226">
    <property type="entry name" value="IF_ROD_1"/>
    <property type="match status" value="1"/>
</dbReference>
<dbReference type="InterPro" id="IPR039008">
    <property type="entry name" value="IF_rod_dom"/>
</dbReference>
<evidence type="ECO:0000256" key="4">
    <source>
        <dbReference type="RuleBase" id="RU000685"/>
    </source>
</evidence>
<dbReference type="GO" id="GO:0005200">
    <property type="term" value="F:structural constituent of cytoskeleton"/>
    <property type="evidence" value="ECO:0007669"/>
    <property type="project" value="TreeGrafter"/>
</dbReference>
<evidence type="ECO:0000313" key="6">
    <source>
        <dbReference type="EMBL" id="KPP58247.1"/>
    </source>
</evidence>
<dbReference type="GO" id="GO:0005737">
    <property type="term" value="C:cytoplasm"/>
    <property type="evidence" value="ECO:0007669"/>
    <property type="project" value="TreeGrafter"/>
</dbReference>
<dbReference type="AlphaFoldDB" id="A0A0P7W6D8"/>
<dbReference type="EMBL" id="JARO02014338">
    <property type="protein sequence ID" value="KPP58247.1"/>
    <property type="molecule type" value="Genomic_DNA"/>
</dbReference>
<comment type="function">
    <text evidence="1">Vimentins are class-III intermediate filaments found in various non-epithelial cells, especially mesenchymal cells. Vimentin is attached to the nucleus, endoplasmic reticulum, and mitochondria, either laterally or terminally.</text>
</comment>
<dbReference type="InterPro" id="IPR002957">
    <property type="entry name" value="Keratin_I"/>
</dbReference>
<protein>
    <recommendedName>
        <fullName evidence="5">IF rod domain-containing protein</fullName>
    </recommendedName>
</protein>
<dbReference type="PANTHER" id="PTHR45652">
    <property type="entry name" value="GLIAL FIBRILLARY ACIDIC PROTEIN"/>
    <property type="match status" value="1"/>
</dbReference>
<dbReference type="Proteomes" id="UP000034805">
    <property type="component" value="Unassembled WGS sequence"/>
</dbReference>
<evidence type="ECO:0000259" key="5">
    <source>
        <dbReference type="PROSITE" id="PS51842"/>
    </source>
</evidence>
<proteinExistence type="inferred from homology"/>
<gene>
    <name evidence="6" type="ORF">Z043_123944</name>
</gene>
<dbReference type="PRINTS" id="PR01248">
    <property type="entry name" value="TYPE1KERATIN"/>
</dbReference>